<evidence type="ECO:0000256" key="5">
    <source>
        <dbReference type="ARBA" id="ARBA00022777"/>
    </source>
</evidence>
<evidence type="ECO:0000256" key="1">
    <source>
        <dbReference type="ARBA" id="ARBA00010886"/>
    </source>
</evidence>
<evidence type="ECO:0000313" key="12">
    <source>
        <dbReference type="Proteomes" id="UP001325680"/>
    </source>
</evidence>
<feature type="transmembrane region" description="Helical" evidence="9">
    <location>
        <begin position="303"/>
        <end position="321"/>
    </location>
</feature>
<name>A0ABZ0W7Z8_9BACT</name>
<dbReference type="EMBL" id="CP139960">
    <property type="protein sequence ID" value="WQD38654.1"/>
    <property type="molecule type" value="Genomic_DNA"/>
</dbReference>
<feature type="region of interest" description="Disordered" evidence="8">
    <location>
        <begin position="339"/>
        <end position="363"/>
    </location>
</feature>
<dbReference type="PANTHER" id="PTHR43671">
    <property type="entry name" value="SERINE/THREONINE-PROTEIN KINASE NEK"/>
    <property type="match status" value="1"/>
</dbReference>
<dbReference type="InterPro" id="IPR050660">
    <property type="entry name" value="NEK_Ser/Thr_kinase"/>
</dbReference>
<feature type="binding site" evidence="7">
    <location>
        <position position="37"/>
    </location>
    <ligand>
        <name>ATP</name>
        <dbReference type="ChEBI" id="CHEBI:30616"/>
    </ligand>
</feature>
<dbReference type="EC" id="2.7.11.1" evidence="2"/>
<evidence type="ECO:0000256" key="9">
    <source>
        <dbReference type="SAM" id="Phobius"/>
    </source>
</evidence>
<dbReference type="Gene3D" id="3.30.200.20">
    <property type="entry name" value="Phosphorylase Kinase, domain 1"/>
    <property type="match status" value="1"/>
</dbReference>
<evidence type="ECO:0000256" key="3">
    <source>
        <dbReference type="ARBA" id="ARBA00022679"/>
    </source>
</evidence>
<accession>A0ABZ0W7Z8</accession>
<reference evidence="11 12" key="1">
    <citation type="submission" date="2023-12" db="EMBL/GenBank/DDBJ databases">
        <title>Genome sequencing and assembly of bacterial species from a model synthetic community.</title>
        <authorList>
            <person name="Hogle S.L."/>
        </authorList>
    </citation>
    <scope>NUCLEOTIDE SEQUENCE [LARGE SCALE GENOMIC DNA]</scope>
    <source>
        <strain evidence="11 12">HAMBI_3031</strain>
    </source>
</reference>
<dbReference type="InterPro" id="IPR011009">
    <property type="entry name" value="Kinase-like_dom_sf"/>
</dbReference>
<evidence type="ECO:0000256" key="7">
    <source>
        <dbReference type="PROSITE-ProRule" id="PRU10141"/>
    </source>
</evidence>
<dbReference type="PROSITE" id="PS00108">
    <property type="entry name" value="PROTEIN_KINASE_ST"/>
    <property type="match status" value="1"/>
</dbReference>
<dbReference type="Proteomes" id="UP001325680">
    <property type="component" value="Chromosome"/>
</dbReference>
<protein>
    <recommendedName>
        <fullName evidence="2">non-specific serine/threonine protein kinase</fullName>
        <ecNumber evidence="2">2.7.11.1</ecNumber>
    </recommendedName>
</protein>
<dbReference type="RefSeq" id="WP_114791388.1">
    <property type="nucleotide sequence ID" value="NZ_CP139960.1"/>
</dbReference>
<dbReference type="GO" id="GO:0004674">
    <property type="term" value="F:protein serine/threonine kinase activity"/>
    <property type="evidence" value="ECO:0007669"/>
    <property type="project" value="UniProtKB-EC"/>
</dbReference>
<dbReference type="Gene3D" id="1.10.510.10">
    <property type="entry name" value="Transferase(Phosphotransferase) domain 1"/>
    <property type="match status" value="1"/>
</dbReference>
<proteinExistence type="inferred from homology"/>
<keyword evidence="6 7" id="KW-0067">ATP-binding</keyword>
<dbReference type="InterPro" id="IPR017441">
    <property type="entry name" value="Protein_kinase_ATP_BS"/>
</dbReference>
<dbReference type="SUPFAM" id="SSF56112">
    <property type="entry name" value="Protein kinase-like (PK-like)"/>
    <property type="match status" value="1"/>
</dbReference>
<dbReference type="PANTHER" id="PTHR43671:SF13">
    <property type="entry name" value="SERINE_THREONINE-PROTEIN KINASE NEK2"/>
    <property type="match status" value="1"/>
</dbReference>
<evidence type="ECO:0000256" key="6">
    <source>
        <dbReference type="ARBA" id="ARBA00022840"/>
    </source>
</evidence>
<organism evidence="11 12">
    <name type="scientific">Niabella yanshanensis</name>
    <dbReference type="NCBI Taxonomy" id="577386"/>
    <lineage>
        <taxon>Bacteria</taxon>
        <taxon>Pseudomonadati</taxon>
        <taxon>Bacteroidota</taxon>
        <taxon>Chitinophagia</taxon>
        <taxon>Chitinophagales</taxon>
        <taxon>Chitinophagaceae</taxon>
        <taxon>Niabella</taxon>
    </lineage>
</organism>
<dbReference type="PROSITE" id="PS50011">
    <property type="entry name" value="PROTEIN_KINASE_DOM"/>
    <property type="match status" value="1"/>
</dbReference>
<dbReference type="InterPro" id="IPR008271">
    <property type="entry name" value="Ser/Thr_kinase_AS"/>
</dbReference>
<keyword evidence="9" id="KW-1133">Transmembrane helix</keyword>
<evidence type="ECO:0000313" key="11">
    <source>
        <dbReference type="EMBL" id="WQD38654.1"/>
    </source>
</evidence>
<sequence length="510" mass="58264">MERTSINGYVLKYKLGDGGMAEVWYAENYLQKPAAVKILLKKFCEEADLVARFQNEARLMVHLNHPNIRNIQDFGMIEGRPCMIMEYLEGNDLSARMKGGEQFSGDQLVQWWNSLVDALQYTHRKHIVHRDIKPANIFVTDDGQVKLLDFGVAKIKDNITVTQTGSRMGTLMYMSPEQVYDVKNLTHKTDNYSLAVTFYHLVTGKAPYDSTKISDFEIQESIVRKDIDTSILPQPWRDLLPGYFNKNSEQRKELHPVQTNAAEDSDATLYINPAEPVKQSPKPDALPPKQVYHQPVTPRRSPFYVLFPIAVVLGLIAFALNKDKVTGFFKKDEGPVIREAVAKPKPKPKKAEADPSTDTPVSLPDTIISNGDDGSLDQVIVSADPAQLEAEVKTLINNYYKNRSNCSGLSAYFNNVVKQYYKKSNVPLGEIKKECEGYHGKWQYTEADISNDSYMFTHNQNGKTYVDFNMIYKIRQNEMDDWIPYNIDVSMVIDENHKIERIVERRIEKL</sequence>
<keyword evidence="9" id="KW-0812">Transmembrane</keyword>
<dbReference type="CDD" id="cd14014">
    <property type="entry name" value="STKc_PknB_like"/>
    <property type="match status" value="1"/>
</dbReference>
<keyword evidence="12" id="KW-1185">Reference proteome</keyword>
<evidence type="ECO:0000256" key="4">
    <source>
        <dbReference type="ARBA" id="ARBA00022741"/>
    </source>
</evidence>
<dbReference type="PROSITE" id="PS00107">
    <property type="entry name" value="PROTEIN_KINASE_ATP"/>
    <property type="match status" value="1"/>
</dbReference>
<dbReference type="Pfam" id="PF00069">
    <property type="entry name" value="Pkinase"/>
    <property type="match status" value="1"/>
</dbReference>
<dbReference type="SMART" id="SM00220">
    <property type="entry name" value="S_TKc"/>
    <property type="match status" value="1"/>
</dbReference>
<dbReference type="InterPro" id="IPR000719">
    <property type="entry name" value="Prot_kinase_dom"/>
</dbReference>
<keyword evidence="4 7" id="KW-0547">Nucleotide-binding</keyword>
<evidence type="ECO:0000259" key="10">
    <source>
        <dbReference type="PROSITE" id="PS50011"/>
    </source>
</evidence>
<keyword evidence="9" id="KW-0472">Membrane</keyword>
<gene>
    <name evidence="11" type="ORF">U0035_00650</name>
</gene>
<keyword evidence="3 11" id="KW-0808">Transferase</keyword>
<comment type="similarity">
    <text evidence="1">Belongs to the protein kinase superfamily. NEK Ser/Thr protein kinase family. NIMA subfamily.</text>
</comment>
<keyword evidence="5 11" id="KW-0418">Kinase</keyword>
<evidence type="ECO:0000256" key="8">
    <source>
        <dbReference type="SAM" id="MobiDB-lite"/>
    </source>
</evidence>
<feature type="domain" description="Protein kinase" evidence="10">
    <location>
        <begin position="9"/>
        <end position="269"/>
    </location>
</feature>
<evidence type="ECO:0000256" key="2">
    <source>
        <dbReference type="ARBA" id="ARBA00012513"/>
    </source>
</evidence>